<name>A0A1S9DS97_ASPOZ</name>
<proteinExistence type="predicted"/>
<dbReference type="VEuPathDB" id="FungiDB:AO090005000801"/>
<comment type="caution">
    <text evidence="3">The sequence shown here is derived from an EMBL/GenBank/DDBJ whole genome shotgun (WGS) entry which is preliminary data.</text>
</comment>
<evidence type="ECO:0000256" key="2">
    <source>
        <dbReference type="SAM" id="SignalP"/>
    </source>
</evidence>
<evidence type="ECO:0000313" key="4">
    <source>
        <dbReference type="Proteomes" id="UP000190312"/>
    </source>
</evidence>
<organism evidence="3 4">
    <name type="scientific">Aspergillus oryzae</name>
    <name type="common">Yellow koji mold</name>
    <dbReference type="NCBI Taxonomy" id="5062"/>
    <lineage>
        <taxon>Eukaryota</taxon>
        <taxon>Fungi</taxon>
        <taxon>Dikarya</taxon>
        <taxon>Ascomycota</taxon>
        <taxon>Pezizomycotina</taxon>
        <taxon>Eurotiomycetes</taxon>
        <taxon>Eurotiomycetidae</taxon>
        <taxon>Eurotiales</taxon>
        <taxon>Aspergillaceae</taxon>
        <taxon>Aspergillus</taxon>
        <taxon>Aspergillus subgen. Circumdati</taxon>
    </lineage>
</organism>
<feature type="compositionally biased region" description="Low complexity" evidence="1">
    <location>
        <begin position="79"/>
        <end position="89"/>
    </location>
</feature>
<protein>
    <submittedName>
        <fullName evidence="3">Uncharacterized protein</fullName>
    </submittedName>
</protein>
<feature type="chain" id="PRO_5012594231" evidence="2">
    <location>
        <begin position="17"/>
        <end position="310"/>
    </location>
</feature>
<evidence type="ECO:0000256" key="1">
    <source>
        <dbReference type="SAM" id="MobiDB-lite"/>
    </source>
</evidence>
<feature type="signal peptide" evidence="2">
    <location>
        <begin position="1"/>
        <end position="16"/>
    </location>
</feature>
<dbReference type="Proteomes" id="UP000190312">
    <property type="component" value="Unassembled WGS sequence"/>
</dbReference>
<feature type="compositionally biased region" description="Polar residues" evidence="1">
    <location>
        <begin position="63"/>
        <end position="73"/>
    </location>
</feature>
<accession>A0A1S9DS97</accession>
<dbReference type="VEuPathDB" id="FungiDB:AO090102000340"/>
<gene>
    <name evidence="3" type="ORF">OAory_01083710</name>
</gene>
<reference evidence="3 4" key="1">
    <citation type="submission" date="2016-10" db="EMBL/GenBank/DDBJ databases">
        <title>Genome sequencing of Aspergillus oryzae BCC7051.</title>
        <authorList>
            <person name="Thammarongtham C."/>
            <person name="Vorapreeda T."/>
            <person name="Nookaew I."/>
            <person name="Srisuk T."/>
            <person name="Land M."/>
            <person name="Jeennor S."/>
            <person name="Laoteng K."/>
        </authorList>
    </citation>
    <scope>NUCLEOTIDE SEQUENCE [LARGE SCALE GENOMIC DNA]</scope>
    <source>
        <strain evidence="3 4">BCC7051</strain>
    </source>
</reference>
<dbReference type="EMBL" id="MKZY01000003">
    <property type="protein sequence ID" value="OOO11901.1"/>
    <property type="molecule type" value="Genomic_DNA"/>
</dbReference>
<keyword evidence="2" id="KW-0732">Signal</keyword>
<dbReference type="AlphaFoldDB" id="A0A1S9DS97"/>
<sequence length="310" mass="34164">MKLSTLTGVSLMSVSAGWLWFLQRLLEDQGKRKSACDFDGSASIQSSKDLSGTCKSLVSQAGSAGTGKVTSHPTGGGSAASTSTSEGASSGIVSPVAVRVMWTYQNCHTSELYISRTLETLMLKLNAPPPKNKELQKEYRLALAKALDSPSLSNLRSLYLSLTESVLLNHSYETQTEDPAYPDGDSLNLSIRKLAETSPLATISLTGFINEAMLTYDGRWYYTGNPSSVICRFPLGTNETEWGQAMLNGQQPWHQWRTEPDPEMLNALMKSMAEAMNRMPRLLRLEFCMAMYLTDNPEIVFTYSETRPAR</sequence>
<evidence type="ECO:0000313" key="3">
    <source>
        <dbReference type="EMBL" id="OOO11901.1"/>
    </source>
</evidence>
<feature type="region of interest" description="Disordered" evidence="1">
    <location>
        <begin position="63"/>
        <end position="89"/>
    </location>
</feature>